<gene>
    <name evidence="2" type="ORF">LSTR_LSTR014702</name>
</gene>
<reference evidence="2 3" key="1">
    <citation type="journal article" date="2017" name="Gigascience">
        <title>Genome sequence of the small brown planthopper, Laodelphax striatellus.</title>
        <authorList>
            <person name="Zhu J."/>
            <person name="Jiang F."/>
            <person name="Wang X."/>
            <person name="Yang P."/>
            <person name="Bao Y."/>
            <person name="Zhao W."/>
            <person name="Wang W."/>
            <person name="Lu H."/>
            <person name="Wang Q."/>
            <person name="Cui N."/>
            <person name="Li J."/>
            <person name="Chen X."/>
            <person name="Luo L."/>
            <person name="Yu J."/>
            <person name="Kang L."/>
            <person name="Cui F."/>
        </authorList>
    </citation>
    <scope>NUCLEOTIDE SEQUENCE [LARGE SCALE GENOMIC DNA]</scope>
    <source>
        <strain evidence="2">Lst14</strain>
    </source>
</reference>
<name>A0A482XBY6_LAOST</name>
<dbReference type="EMBL" id="QKKF02012905">
    <property type="protein sequence ID" value="RZF43187.1"/>
    <property type="molecule type" value="Genomic_DNA"/>
</dbReference>
<accession>A0A482XBY6</accession>
<dbReference type="InParanoid" id="A0A482XBY6"/>
<comment type="caution">
    <text evidence="2">The sequence shown here is derived from an EMBL/GenBank/DDBJ whole genome shotgun (WGS) entry which is preliminary data.</text>
</comment>
<proteinExistence type="predicted"/>
<evidence type="ECO:0000313" key="3">
    <source>
        <dbReference type="Proteomes" id="UP000291343"/>
    </source>
</evidence>
<feature type="region of interest" description="Disordered" evidence="1">
    <location>
        <begin position="1"/>
        <end position="27"/>
    </location>
</feature>
<feature type="compositionally biased region" description="Low complexity" evidence="1">
    <location>
        <begin position="1"/>
        <end position="20"/>
    </location>
</feature>
<evidence type="ECO:0000256" key="1">
    <source>
        <dbReference type="SAM" id="MobiDB-lite"/>
    </source>
</evidence>
<feature type="compositionally biased region" description="Basic and acidic residues" evidence="1">
    <location>
        <begin position="44"/>
        <end position="67"/>
    </location>
</feature>
<protein>
    <submittedName>
        <fullName evidence="2">Uncharacterized protein</fullName>
    </submittedName>
</protein>
<evidence type="ECO:0000313" key="2">
    <source>
        <dbReference type="EMBL" id="RZF43187.1"/>
    </source>
</evidence>
<organism evidence="2 3">
    <name type="scientific">Laodelphax striatellus</name>
    <name type="common">Small brown planthopper</name>
    <name type="synonym">Delphax striatella</name>
    <dbReference type="NCBI Taxonomy" id="195883"/>
    <lineage>
        <taxon>Eukaryota</taxon>
        <taxon>Metazoa</taxon>
        <taxon>Ecdysozoa</taxon>
        <taxon>Arthropoda</taxon>
        <taxon>Hexapoda</taxon>
        <taxon>Insecta</taxon>
        <taxon>Pterygota</taxon>
        <taxon>Neoptera</taxon>
        <taxon>Paraneoptera</taxon>
        <taxon>Hemiptera</taxon>
        <taxon>Auchenorrhyncha</taxon>
        <taxon>Fulgoroidea</taxon>
        <taxon>Delphacidae</taxon>
        <taxon>Criomorphinae</taxon>
        <taxon>Laodelphax</taxon>
    </lineage>
</organism>
<dbReference type="Proteomes" id="UP000291343">
    <property type="component" value="Unassembled WGS sequence"/>
</dbReference>
<sequence length="93" mass="10889">MVYKPATAKSSAKSSDTSSSKSKKTNDKTVKFALTQNVIQDEKDYEETLKTRPELPFDSERQPEHSIFKNKGMRSPINRYYKFTDYWDQLYGH</sequence>
<dbReference type="OrthoDB" id="2019504at2759"/>
<feature type="region of interest" description="Disordered" evidence="1">
    <location>
        <begin position="44"/>
        <end position="70"/>
    </location>
</feature>
<dbReference type="AlphaFoldDB" id="A0A482XBY6"/>
<keyword evidence="3" id="KW-1185">Reference proteome</keyword>